<protein>
    <submittedName>
        <fullName evidence="2">Aminotransferase</fullName>
    </submittedName>
</protein>
<evidence type="ECO:0000313" key="3">
    <source>
        <dbReference type="Proteomes" id="UP000426246"/>
    </source>
</evidence>
<keyword evidence="3" id="KW-1185">Reference proteome</keyword>
<dbReference type="KEGG" id="ppsc:EHS13_04120"/>
<sequence length="158" mass="17114">MKPNEFNNTRQDPFFSDGLVQQQPYYGAGFQGQQPYPGVSSFNGFAPAAQSTALATPAASTGLLAGLPFNMTQVKGFIDRMGGIDGVMGHVGRIQKFIQSMQQMGPMLKVLMGSFGSKASTAAKLDGDGLTSAGRRRRRSTRRKTIKAGKKSYKRRSR</sequence>
<keyword evidence="2" id="KW-0032">Aminotransferase</keyword>
<name>A0A6B8RD42_9BACL</name>
<dbReference type="EMBL" id="CP034235">
    <property type="protein sequence ID" value="QGQ94149.1"/>
    <property type="molecule type" value="Genomic_DNA"/>
</dbReference>
<dbReference type="AlphaFoldDB" id="A0A6B8RD42"/>
<keyword evidence="2" id="KW-0808">Transferase</keyword>
<organism evidence="2 3">
    <name type="scientific">Paenibacillus psychroresistens</name>
    <dbReference type="NCBI Taxonomy" id="1778678"/>
    <lineage>
        <taxon>Bacteria</taxon>
        <taxon>Bacillati</taxon>
        <taxon>Bacillota</taxon>
        <taxon>Bacilli</taxon>
        <taxon>Bacillales</taxon>
        <taxon>Paenibacillaceae</taxon>
        <taxon>Paenibacillus</taxon>
    </lineage>
</organism>
<evidence type="ECO:0000313" key="2">
    <source>
        <dbReference type="EMBL" id="QGQ94149.1"/>
    </source>
</evidence>
<dbReference type="OrthoDB" id="2680668at2"/>
<reference evidence="3" key="1">
    <citation type="submission" date="2018-11" db="EMBL/GenBank/DDBJ databases">
        <title>Complete genome sequence of Paenibacillus sp. ML311-T8.</title>
        <authorList>
            <person name="Nam Y.-D."/>
            <person name="Kang J."/>
            <person name="Chung W.-H."/>
            <person name="Park Y.S."/>
        </authorList>
    </citation>
    <scope>NUCLEOTIDE SEQUENCE [LARGE SCALE GENOMIC DNA]</scope>
    <source>
        <strain evidence="3">ML311-T8</strain>
    </source>
</reference>
<proteinExistence type="predicted"/>
<dbReference type="GO" id="GO:0008483">
    <property type="term" value="F:transaminase activity"/>
    <property type="evidence" value="ECO:0007669"/>
    <property type="project" value="UniProtKB-KW"/>
</dbReference>
<dbReference type="RefSeq" id="WP_155699148.1">
    <property type="nucleotide sequence ID" value="NZ_CP034235.1"/>
</dbReference>
<gene>
    <name evidence="2" type="ORF">EHS13_04120</name>
</gene>
<dbReference type="Proteomes" id="UP000426246">
    <property type="component" value="Chromosome"/>
</dbReference>
<feature type="compositionally biased region" description="Basic residues" evidence="1">
    <location>
        <begin position="134"/>
        <end position="158"/>
    </location>
</feature>
<feature type="region of interest" description="Disordered" evidence="1">
    <location>
        <begin position="125"/>
        <end position="158"/>
    </location>
</feature>
<evidence type="ECO:0000256" key="1">
    <source>
        <dbReference type="SAM" id="MobiDB-lite"/>
    </source>
</evidence>
<accession>A0A6B8RD42</accession>